<organism evidence="3 4">
    <name type="scientific">Verticillium longisporum</name>
    <name type="common">Verticillium dahliae var. longisporum</name>
    <dbReference type="NCBI Taxonomy" id="100787"/>
    <lineage>
        <taxon>Eukaryota</taxon>
        <taxon>Fungi</taxon>
        <taxon>Dikarya</taxon>
        <taxon>Ascomycota</taxon>
        <taxon>Pezizomycotina</taxon>
        <taxon>Sordariomycetes</taxon>
        <taxon>Hypocreomycetidae</taxon>
        <taxon>Glomerellales</taxon>
        <taxon>Plectosphaerellaceae</taxon>
        <taxon>Verticillium</taxon>
    </lineage>
</organism>
<dbReference type="InterPro" id="IPR001650">
    <property type="entry name" value="Helicase_C-like"/>
</dbReference>
<dbReference type="SUPFAM" id="SSF52540">
    <property type="entry name" value="P-loop containing nucleoside triphosphate hydrolases"/>
    <property type="match status" value="1"/>
</dbReference>
<sequence>MATNIESYTHRIGRTGRAGKSGVAITFLGPEDSDLMYDMKQILTKSSISKVPEELRRHEAAQQRPQKGYSKKSSDR</sequence>
<feature type="region of interest" description="Disordered" evidence="1">
    <location>
        <begin position="49"/>
        <end position="76"/>
    </location>
</feature>
<name>A0A0G4LAE0_VERLO</name>
<evidence type="ECO:0000256" key="1">
    <source>
        <dbReference type="SAM" id="MobiDB-lite"/>
    </source>
</evidence>
<proteinExistence type="predicted"/>
<dbReference type="PROSITE" id="PS51194">
    <property type="entry name" value="HELICASE_CTER"/>
    <property type="match status" value="1"/>
</dbReference>
<reference evidence="4" key="1">
    <citation type="submission" date="2015-05" db="EMBL/GenBank/DDBJ databases">
        <authorList>
            <person name="Fogelqvist Johan"/>
        </authorList>
    </citation>
    <scope>NUCLEOTIDE SEQUENCE [LARGE SCALE GENOMIC DNA]</scope>
</reference>
<dbReference type="Gene3D" id="3.40.50.300">
    <property type="entry name" value="P-loop containing nucleotide triphosphate hydrolases"/>
    <property type="match status" value="1"/>
</dbReference>
<protein>
    <recommendedName>
        <fullName evidence="2">Helicase C-terminal domain-containing protein</fullName>
    </recommendedName>
</protein>
<feature type="compositionally biased region" description="Basic and acidic residues" evidence="1">
    <location>
        <begin position="51"/>
        <end position="61"/>
    </location>
</feature>
<dbReference type="AlphaFoldDB" id="A0A0G4LAE0"/>
<accession>A0A0G4LAE0</accession>
<dbReference type="PANTHER" id="PTHR47958">
    <property type="entry name" value="ATP-DEPENDENT RNA HELICASE DBP3"/>
    <property type="match status" value="1"/>
</dbReference>
<dbReference type="InterPro" id="IPR027417">
    <property type="entry name" value="P-loop_NTPase"/>
</dbReference>
<dbReference type="EMBL" id="CVQI01009447">
    <property type="protein sequence ID" value="CRK18951.1"/>
    <property type="molecule type" value="Genomic_DNA"/>
</dbReference>
<dbReference type="Proteomes" id="UP000045706">
    <property type="component" value="Unassembled WGS sequence"/>
</dbReference>
<feature type="domain" description="Helicase C-terminal" evidence="2">
    <location>
        <begin position="1"/>
        <end position="59"/>
    </location>
</feature>
<evidence type="ECO:0000313" key="3">
    <source>
        <dbReference type="EMBL" id="CRK18951.1"/>
    </source>
</evidence>
<gene>
    <name evidence="3" type="ORF">BN1723_017723</name>
</gene>
<evidence type="ECO:0000259" key="2">
    <source>
        <dbReference type="PROSITE" id="PS51194"/>
    </source>
</evidence>
<evidence type="ECO:0000313" key="4">
    <source>
        <dbReference type="Proteomes" id="UP000045706"/>
    </source>
</evidence>